<evidence type="ECO:0000313" key="3">
    <source>
        <dbReference type="Proteomes" id="UP001632038"/>
    </source>
</evidence>
<evidence type="ECO:0000313" key="2">
    <source>
        <dbReference type="EMBL" id="KAL3630953.1"/>
    </source>
</evidence>
<dbReference type="Proteomes" id="UP001632038">
    <property type="component" value="Unassembled WGS sequence"/>
</dbReference>
<sequence length="73" mass="8420">MIQSLDDAEMRNTDNSRWSSRTRAVSKYLQGAFAKEAEECRNKSLSMDSLLTGKSRRGCFSEHWFLKQEITSV</sequence>
<protein>
    <submittedName>
        <fullName evidence="2">Uncharacterized protein</fullName>
    </submittedName>
</protein>
<organism evidence="2 3">
    <name type="scientific">Castilleja foliolosa</name>
    <dbReference type="NCBI Taxonomy" id="1961234"/>
    <lineage>
        <taxon>Eukaryota</taxon>
        <taxon>Viridiplantae</taxon>
        <taxon>Streptophyta</taxon>
        <taxon>Embryophyta</taxon>
        <taxon>Tracheophyta</taxon>
        <taxon>Spermatophyta</taxon>
        <taxon>Magnoliopsida</taxon>
        <taxon>eudicotyledons</taxon>
        <taxon>Gunneridae</taxon>
        <taxon>Pentapetalae</taxon>
        <taxon>asterids</taxon>
        <taxon>lamiids</taxon>
        <taxon>Lamiales</taxon>
        <taxon>Orobanchaceae</taxon>
        <taxon>Pedicularideae</taxon>
        <taxon>Castillejinae</taxon>
        <taxon>Castilleja</taxon>
    </lineage>
</organism>
<accession>A0ABD3CLW7</accession>
<dbReference type="EMBL" id="JAVIJP010000032">
    <property type="protein sequence ID" value="KAL3630953.1"/>
    <property type="molecule type" value="Genomic_DNA"/>
</dbReference>
<gene>
    <name evidence="2" type="ORF">CASFOL_023937</name>
</gene>
<name>A0ABD3CLW7_9LAMI</name>
<keyword evidence="3" id="KW-1185">Reference proteome</keyword>
<dbReference type="AlphaFoldDB" id="A0ABD3CLW7"/>
<proteinExistence type="predicted"/>
<comment type="caution">
    <text evidence="2">The sequence shown here is derived from an EMBL/GenBank/DDBJ whole genome shotgun (WGS) entry which is preliminary data.</text>
</comment>
<feature type="region of interest" description="Disordered" evidence="1">
    <location>
        <begin position="1"/>
        <end position="20"/>
    </location>
</feature>
<evidence type="ECO:0000256" key="1">
    <source>
        <dbReference type="SAM" id="MobiDB-lite"/>
    </source>
</evidence>
<reference evidence="3" key="1">
    <citation type="journal article" date="2024" name="IScience">
        <title>Strigolactones Initiate the Formation of Haustorium-like Structures in Castilleja.</title>
        <authorList>
            <person name="Buerger M."/>
            <person name="Peterson D."/>
            <person name="Chory J."/>
        </authorList>
    </citation>
    <scope>NUCLEOTIDE SEQUENCE [LARGE SCALE GENOMIC DNA]</scope>
</reference>